<dbReference type="OMA" id="TIGLTYW"/>
<feature type="chain" id="PRO_5004659142" description="Rhodanese domain-containing protein" evidence="2">
    <location>
        <begin position="21"/>
        <end position="698"/>
    </location>
</feature>
<dbReference type="PROSITE" id="PS50206">
    <property type="entry name" value="RHODANESE_3"/>
    <property type="match status" value="1"/>
</dbReference>
<dbReference type="PANTHER" id="PTHR34209:SF3">
    <property type="entry name" value="RHODANESE_CELL CYCLE CONTROL PHOSPHATASE SUPERFAMILY PROTEIN"/>
    <property type="match status" value="1"/>
</dbReference>
<evidence type="ECO:0000313" key="5">
    <source>
        <dbReference type="Proteomes" id="UP000017836"/>
    </source>
</evidence>
<dbReference type="SMART" id="SM00450">
    <property type="entry name" value="RHOD"/>
    <property type="match status" value="1"/>
</dbReference>
<name>U5DFM0_AMBTC</name>
<reference evidence="5" key="1">
    <citation type="journal article" date="2013" name="Science">
        <title>The Amborella genome and the evolution of flowering plants.</title>
        <authorList>
            <consortium name="Amborella Genome Project"/>
        </authorList>
    </citation>
    <scope>NUCLEOTIDE SEQUENCE [LARGE SCALE GENOMIC DNA]</scope>
</reference>
<dbReference type="Gene3D" id="3.40.250.10">
    <property type="entry name" value="Rhodanese-like domain"/>
    <property type="match status" value="1"/>
</dbReference>
<dbReference type="CDD" id="cd00158">
    <property type="entry name" value="RHOD"/>
    <property type="match status" value="1"/>
</dbReference>
<feature type="region of interest" description="Disordered" evidence="1">
    <location>
        <begin position="672"/>
        <end position="698"/>
    </location>
</feature>
<dbReference type="HOGENOM" id="CLU_034714_0_0_1"/>
<keyword evidence="2" id="KW-0732">Signal</keyword>
<accession>U5DFM0</accession>
<feature type="compositionally biased region" description="Polar residues" evidence="1">
    <location>
        <begin position="681"/>
        <end position="692"/>
    </location>
</feature>
<feature type="signal peptide" evidence="2">
    <location>
        <begin position="1"/>
        <end position="20"/>
    </location>
</feature>
<dbReference type="Pfam" id="PF00581">
    <property type="entry name" value="Rhodanese"/>
    <property type="match status" value="1"/>
</dbReference>
<dbReference type="GO" id="GO:0090333">
    <property type="term" value="P:regulation of stomatal closure"/>
    <property type="evidence" value="ECO:0007669"/>
    <property type="project" value="InterPro"/>
</dbReference>
<dbReference type="AlphaFoldDB" id="U5DFM0"/>
<sequence length="698" mass="76901">MCEWLHGLFLDATMLTVCSAAPGSSQYQINWYGGPRTFAPWKKTVVYKCILEEGFPYGVRSRTHTLTDLLKTHAVRFECDHVLVRSEPSASVNCTNTLLKDAMNSDLSDYLHEFTFKQAYNWPQPPYDSYSLRAVDESYPVDDVPAYVEDTTISEPVESLSSNGVENDIENNLNVQDGVGEPSMSSSMESQYNYPNGNELPDSLPLPSQNGIEVYSESNASESLPIENAEQYTSKIQESMDSSVDRATGAMKNTYSHITSTIEDSIKNTMKTVEHAINDIISSADDTGRLVKGRFVDFTGDVKEGASKAADMAIIFLRQGVVAVENSLANAASFVVYSYGSAKNLLPLETQNAVNSSEEKVQEIFSPLGPVFQQVQLAIEGLEKSLGLDPNDPILHFVLFLGSSATVGISYWIFKYGGYSGDLSPKLALEMLVKEDSAVLIDIRSEDEKERDGVPDLRRGVRFRYASVNIPKVDDTLMKVLKNGKEINYVLVAAVIRNLKLVNDSSKVIVLDANGSHSKSVARSLRRLGVKRPYLVQGGFISWVKDGFRVKDLKTVTALTILIEETEEIIEDIKPTPGKIIASSAALIAAIYALVEWEKTLQYIGIFGLGQTLYKRISSYEDSEDLKEDLRLLLTPVRTGGKAFAWAVGQLKPTKMKLPMSPSTTAVQTRVLQAAAKHSSPVEQSTPPSTENLDPKEA</sequence>
<dbReference type="InterPro" id="IPR044690">
    <property type="entry name" value="CAS_plant"/>
</dbReference>
<protein>
    <recommendedName>
        <fullName evidence="3">Rhodanese domain-containing protein</fullName>
    </recommendedName>
</protein>
<keyword evidence="5" id="KW-1185">Reference proteome</keyword>
<evidence type="ECO:0000259" key="3">
    <source>
        <dbReference type="PROSITE" id="PS50206"/>
    </source>
</evidence>
<feature type="domain" description="Rhodanese" evidence="3">
    <location>
        <begin position="434"/>
        <end position="552"/>
    </location>
</feature>
<dbReference type="eggNOG" id="ENOG502QS91">
    <property type="taxonomic scope" value="Eukaryota"/>
</dbReference>
<evidence type="ECO:0000313" key="4">
    <source>
        <dbReference type="EMBL" id="ERN20257.1"/>
    </source>
</evidence>
<dbReference type="InterPro" id="IPR001763">
    <property type="entry name" value="Rhodanese-like_dom"/>
</dbReference>
<dbReference type="Proteomes" id="UP000017836">
    <property type="component" value="Unassembled WGS sequence"/>
</dbReference>
<organism evidence="4 5">
    <name type="scientific">Amborella trichopoda</name>
    <dbReference type="NCBI Taxonomy" id="13333"/>
    <lineage>
        <taxon>Eukaryota</taxon>
        <taxon>Viridiplantae</taxon>
        <taxon>Streptophyta</taxon>
        <taxon>Embryophyta</taxon>
        <taxon>Tracheophyta</taxon>
        <taxon>Spermatophyta</taxon>
        <taxon>Magnoliopsida</taxon>
        <taxon>Amborellales</taxon>
        <taxon>Amborellaceae</taxon>
        <taxon>Amborella</taxon>
    </lineage>
</organism>
<proteinExistence type="predicted"/>
<dbReference type="GO" id="GO:0071277">
    <property type="term" value="P:cellular response to calcium ion"/>
    <property type="evidence" value="ECO:0007669"/>
    <property type="project" value="InterPro"/>
</dbReference>
<gene>
    <name evidence="4" type="ORF">AMTR_s00066p00162210</name>
</gene>
<dbReference type="STRING" id="13333.U5DFM0"/>
<dbReference type="GO" id="GO:0009704">
    <property type="term" value="P:de-etiolation"/>
    <property type="evidence" value="ECO:0007669"/>
    <property type="project" value="InterPro"/>
</dbReference>
<dbReference type="Gramene" id="ERN20257">
    <property type="protein sequence ID" value="ERN20257"/>
    <property type="gene ID" value="AMTR_s00066p00162210"/>
</dbReference>
<dbReference type="EMBL" id="KI392060">
    <property type="protein sequence ID" value="ERN20257.1"/>
    <property type="molecule type" value="Genomic_DNA"/>
</dbReference>
<dbReference type="PANTHER" id="PTHR34209">
    <property type="entry name" value="RHODANESE/CELL CYCLE CONTROL PHOSPHATASE SUPERFAMILY PROTEIN"/>
    <property type="match status" value="1"/>
</dbReference>
<evidence type="ECO:0000256" key="2">
    <source>
        <dbReference type="SAM" id="SignalP"/>
    </source>
</evidence>
<evidence type="ECO:0000256" key="1">
    <source>
        <dbReference type="SAM" id="MobiDB-lite"/>
    </source>
</evidence>
<dbReference type="InterPro" id="IPR036873">
    <property type="entry name" value="Rhodanese-like_dom_sf"/>
</dbReference>
<dbReference type="SUPFAM" id="SSF52821">
    <property type="entry name" value="Rhodanese/Cell cycle control phosphatase"/>
    <property type="match status" value="1"/>
</dbReference>